<dbReference type="InterPro" id="IPR036388">
    <property type="entry name" value="WH-like_DNA-bd_sf"/>
</dbReference>
<gene>
    <name evidence="2" type="ORF">FJ657_15495</name>
</gene>
<dbReference type="Pfam" id="PF12802">
    <property type="entry name" value="MarR_2"/>
    <property type="match status" value="1"/>
</dbReference>
<dbReference type="InterPro" id="IPR052526">
    <property type="entry name" value="HTH-type_Bedaq_tolerance"/>
</dbReference>
<dbReference type="SUPFAM" id="SSF46785">
    <property type="entry name" value="Winged helix' DNA-binding domain"/>
    <property type="match status" value="1"/>
</dbReference>
<evidence type="ECO:0000313" key="3">
    <source>
        <dbReference type="Proteomes" id="UP000316252"/>
    </source>
</evidence>
<name>A0A506XN94_9MICO</name>
<dbReference type="Proteomes" id="UP000316252">
    <property type="component" value="Unassembled WGS sequence"/>
</dbReference>
<organism evidence="2 3">
    <name type="scientific">Schumannella soli</name>
    <dbReference type="NCBI Taxonomy" id="2590779"/>
    <lineage>
        <taxon>Bacteria</taxon>
        <taxon>Bacillati</taxon>
        <taxon>Actinomycetota</taxon>
        <taxon>Actinomycetes</taxon>
        <taxon>Micrococcales</taxon>
        <taxon>Microbacteriaceae</taxon>
        <taxon>Schumannella</taxon>
    </lineage>
</organism>
<dbReference type="GO" id="GO:0003700">
    <property type="term" value="F:DNA-binding transcription factor activity"/>
    <property type="evidence" value="ECO:0007669"/>
    <property type="project" value="InterPro"/>
</dbReference>
<dbReference type="PROSITE" id="PS50995">
    <property type="entry name" value="HTH_MARR_2"/>
    <property type="match status" value="1"/>
</dbReference>
<dbReference type="InterPro" id="IPR036390">
    <property type="entry name" value="WH_DNA-bd_sf"/>
</dbReference>
<dbReference type="AlphaFoldDB" id="A0A506XN94"/>
<accession>A0A506XN94</accession>
<dbReference type="EMBL" id="VHQG01000005">
    <property type="protein sequence ID" value="TPW74051.1"/>
    <property type="molecule type" value="Genomic_DNA"/>
</dbReference>
<dbReference type="Gene3D" id="1.10.10.10">
    <property type="entry name" value="Winged helix-like DNA-binding domain superfamily/Winged helix DNA-binding domain"/>
    <property type="match status" value="1"/>
</dbReference>
<comment type="caution">
    <text evidence="2">The sequence shown here is derived from an EMBL/GenBank/DDBJ whole genome shotgun (WGS) entry which is preliminary data.</text>
</comment>
<reference evidence="2 3" key="1">
    <citation type="submission" date="2019-06" db="EMBL/GenBank/DDBJ databases">
        <authorList>
            <person name="Li F."/>
        </authorList>
    </citation>
    <scope>NUCLEOTIDE SEQUENCE [LARGE SCALE GENOMIC DNA]</scope>
    <source>
        <strain evidence="2 3">10F1D-1</strain>
    </source>
</reference>
<protein>
    <submittedName>
        <fullName evidence="2">MarR family transcriptional regulator</fullName>
    </submittedName>
</protein>
<evidence type="ECO:0000259" key="1">
    <source>
        <dbReference type="PROSITE" id="PS50995"/>
    </source>
</evidence>
<proteinExistence type="predicted"/>
<dbReference type="PANTHER" id="PTHR39515">
    <property type="entry name" value="CONSERVED PROTEIN"/>
    <property type="match status" value="1"/>
</dbReference>
<keyword evidence="3" id="KW-1185">Reference proteome</keyword>
<dbReference type="RefSeq" id="WP_141164630.1">
    <property type="nucleotide sequence ID" value="NZ_VHQG01000005.1"/>
</dbReference>
<sequence>MTERAEAGDSQRAGDFTLDQADAFRASIGESVRAIRRTESTPDGQIEALGFLERDGPQSIATLARRRRVRHQTMSATVADLEKQGLVTRSPDPADARGVLIMTTPAGSATIVELRRRRSTELHEAAHAVLSPEERAALVTATAALGKLAAVLHDGADG</sequence>
<dbReference type="Gene3D" id="1.10.287.100">
    <property type="match status" value="1"/>
</dbReference>
<evidence type="ECO:0000313" key="2">
    <source>
        <dbReference type="EMBL" id="TPW74051.1"/>
    </source>
</evidence>
<dbReference type="SMART" id="SM00347">
    <property type="entry name" value="HTH_MARR"/>
    <property type="match status" value="1"/>
</dbReference>
<dbReference type="OrthoDB" id="9155413at2"/>
<dbReference type="PANTHER" id="PTHR39515:SF2">
    <property type="entry name" value="HTH-TYPE TRANSCRIPTIONAL REGULATOR RV0880"/>
    <property type="match status" value="1"/>
</dbReference>
<feature type="domain" description="HTH marR-type" evidence="1">
    <location>
        <begin position="1"/>
        <end position="147"/>
    </location>
</feature>
<dbReference type="InterPro" id="IPR000835">
    <property type="entry name" value="HTH_MarR-typ"/>
</dbReference>